<dbReference type="InterPro" id="IPR029056">
    <property type="entry name" value="Ribokinase-like"/>
</dbReference>
<dbReference type="CDD" id="cd01166">
    <property type="entry name" value="KdgK"/>
    <property type="match status" value="1"/>
</dbReference>
<reference evidence="6" key="1">
    <citation type="journal article" date="2019" name="Int. J. Syst. Evol. Microbiol.">
        <title>The Global Catalogue of Microorganisms (GCM) 10K type strain sequencing project: providing services to taxonomists for standard genome sequencing and annotation.</title>
        <authorList>
            <consortium name="The Broad Institute Genomics Platform"/>
            <consortium name="The Broad Institute Genome Sequencing Center for Infectious Disease"/>
            <person name="Wu L."/>
            <person name="Ma J."/>
        </authorList>
    </citation>
    <scope>NUCLEOTIDE SEQUENCE [LARGE SCALE GENOMIC DNA]</scope>
    <source>
        <strain evidence="6">CGMCC 1.12923</strain>
    </source>
</reference>
<protein>
    <submittedName>
        <fullName evidence="5">2-dehydro-3-deoxygluconokinase</fullName>
    </submittedName>
</protein>
<dbReference type="EMBL" id="BMGJ01000004">
    <property type="protein sequence ID" value="GGD59863.1"/>
    <property type="molecule type" value="Genomic_DNA"/>
</dbReference>
<dbReference type="InterPro" id="IPR050306">
    <property type="entry name" value="PfkB_Carbo_kinase"/>
</dbReference>
<evidence type="ECO:0000313" key="5">
    <source>
        <dbReference type="EMBL" id="GGD59863.1"/>
    </source>
</evidence>
<organism evidence="5 6">
    <name type="scientific">Lacimicrobium alkaliphilum</name>
    <dbReference type="NCBI Taxonomy" id="1526571"/>
    <lineage>
        <taxon>Bacteria</taxon>
        <taxon>Pseudomonadati</taxon>
        <taxon>Pseudomonadota</taxon>
        <taxon>Gammaproteobacteria</taxon>
        <taxon>Alteromonadales</taxon>
        <taxon>Alteromonadaceae</taxon>
        <taxon>Lacimicrobium</taxon>
    </lineage>
</organism>
<dbReference type="Gene3D" id="3.40.1190.20">
    <property type="match status" value="1"/>
</dbReference>
<accession>A0ABQ1RAK2</accession>
<evidence type="ECO:0000259" key="4">
    <source>
        <dbReference type="Pfam" id="PF00294"/>
    </source>
</evidence>
<proteinExistence type="inferred from homology"/>
<keyword evidence="3" id="KW-0418">Kinase</keyword>
<dbReference type="InterPro" id="IPR011611">
    <property type="entry name" value="PfkB_dom"/>
</dbReference>
<keyword evidence="2" id="KW-0808">Transferase</keyword>
<name>A0ABQ1RAK2_9ALTE</name>
<dbReference type="Pfam" id="PF00294">
    <property type="entry name" value="PfkB"/>
    <property type="match status" value="1"/>
</dbReference>
<dbReference type="Proteomes" id="UP000614272">
    <property type="component" value="Unassembled WGS sequence"/>
</dbReference>
<evidence type="ECO:0000256" key="2">
    <source>
        <dbReference type="ARBA" id="ARBA00022679"/>
    </source>
</evidence>
<sequence>MKRILFFGECMLEESGRGKSFGGDTLNTAVYLSRLLGGADISVGYATAMGMDNDSDYLLSQWQTEGLDTSLVRRIPDKLPGRYRIYTNANGERRFEYWRDDSAARYYFDVDPTPMEQALANKRWDYLYLSGISLAILADEHKHRLLALVRAFRQQGGRLIFDNNYRPQLWHSSDVRYWYSQIMHQADLALLTDEDETAIYGEQQLAQIMERCLAHRIPELVIKRGGSKALVLDKGGIHEIPAERVEDVVDTSAAGDAFAAGFLSLWLQDAPGSQAAEAGHRLAARVIQHHGAIIEADHMQDLTQPLIAES</sequence>
<keyword evidence="6" id="KW-1185">Reference proteome</keyword>
<dbReference type="InterPro" id="IPR002173">
    <property type="entry name" value="Carboh/pur_kinase_PfkB_CS"/>
</dbReference>
<dbReference type="SUPFAM" id="SSF53613">
    <property type="entry name" value="Ribokinase-like"/>
    <property type="match status" value="1"/>
</dbReference>
<gene>
    <name evidence="5" type="primary">kdgK</name>
    <name evidence="5" type="ORF">GCM10011357_13930</name>
</gene>
<evidence type="ECO:0000256" key="1">
    <source>
        <dbReference type="ARBA" id="ARBA00010688"/>
    </source>
</evidence>
<comment type="caution">
    <text evidence="5">The sequence shown here is derived from an EMBL/GenBank/DDBJ whole genome shotgun (WGS) entry which is preliminary data.</text>
</comment>
<comment type="similarity">
    <text evidence="1">Belongs to the carbohydrate kinase PfkB family.</text>
</comment>
<evidence type="ECO:0000256" key="3">
    <source>
        <dbReference type="ARBA" id="ARBA00022777"/>
    </source>
</evidence>
<dbReference type="PROSITE" id="PS00584">
    <property type="entry name" value="PFKB_KINASES_2"/>
    <property type="match status" value="1"/>
</dbReference>
<feature type="domain" description="Carbohydrate kinase PfkB" evidence="4">
    <location>
        <begin position="8"/>
        <end position="295"/>
    </location>
</feature>
<dbReference type="RefSeq" id="WP_099034788.1">
    <property type="nucleotide sequence ID" value="NZ_BMGJ01000004.1"/>
</dbReference>
<dbReference type="PANTHER" id="PTHR43085">
    <property type="entry name" value="HEXOKINASE FAMILY MEMBER"/>
    <property type="match status" value="1"/>
</dbReference>
<dbReference type="PANTHER" id="PTHR43085:SF15">
    <property type="entry name" value="2-DEHYDRO-3-DEOXYGLUCONOKINASE"/>
    <property type="match status" value="1"/>
</dbReference>
<evidence type="ECO:0000313" key="6">
    <source>
        <dbReference type="Proteomes" id="UP000614272"/>
    </source>
</evidence>